<sequence length="120" mass="12176">MALALNKIVLANAVANTAGAYFEPVVVSNVGAGNATAMISSQYIPAGVYVYPSTANVVIEFNYYTGSANAWTTLVAANTVAPVLISDGYSVRANASTGTQTVTLFTVNGGQAATGTFNAT</sequence>
<proteinExistence type="predicted"/>
<protein>
    <submittedName>
        <fullName evidence="1">Uncharacterized protein</fullName>
    </submittedName>
</protein>
<reference evidence="1" key="1">
    <citation type="submission" date="2020-04" db="EMBL/GenBank/DDBJ databases">
        <authorList>
            <person name="Chiriac C."/>
            <person name="Salcher M."/>
            <person name="Ghai R."/>
            <person name="Kavagutti S V."/>
        </authorList>
    </citation>
    <scope>NUCLEOTIDE SEQUENCE</scope>
</reference>
<gene>
    <name evidence="1" type="ORF">UFOVP95_2</name>
</gene>
<accession>A0A6J5L6K1</accession>
<name>A0A6J5L6K1_9CAUD</name>
<evidence type="ECO:0000313" key="1">
    <source>
        <dbReference type="EMBL" id="CAB4127529.1"/>
    </source>
</evidence>
<organism evidence="1">
    <name type="scientific">uncultured Caudovirales phage</name>
    <dbReference type="NCBI Taxonomy" id="2100421"/>
    <lineage>
        <taxon>Viruses</taxon>
        <taxon>Duplodnaviria</taxon>
        <taxon>Heunggongvirae</taxon>
        <taxon>Uroviricota</taxon>
        <taxon>Caudoviricetes</taxon>
        <taxon>Peduoviridae</taxon>
        <taxon>Maltschvirus</taxon>
        <taxon>Maltschvirus maltsch</taxon>
    </lineage>
</organism>
<dbReference type="EMBL" id="LR796213">
    <property type="protein sequence ID" value="CAB4127529.1"/>
    <property type="molecule type" value="Genomic_DNA"/>
</dbReference>